<accession>A0A3M4RKH8</accession>
<comment type="caution">
    <text evidence="1">The sequence shown here is derived from an EMBL/GenBank/DDBJ whole genome shotgun (WGS) entry which is preliminary data.</text>
</comment>
<dbReference type="Proteomes" id="UP000279173">
    <property type="component" value="Unassembled WGS sequence"/>
</dbReference>
<organism evidence="1 2">
    <name type="scientific">Pseudomonas syringae pv. helianthi</name>
    <dbReference type="NCBI Taxonomy" id="251654"/>
    <lineage>
        <taxon>Bacteria</taxon>
        <taxon>Pseudomonadati</taxon>
        <taxon>Pseudomonadota</taxon>
        <taxon>Gammaproteobacteria</taxon>
        <taxon>Pseudomonadales</taxon>
        <taxon>Pseudomonadaceae</taxon>
        <taxon>Pseudomonas</taxon>
    </lineage>
</organism>
<protein>
    <recommendedName>
        <fullName evidence="3">Transposase</fullName>
    </recommendedName>
</protein>
<reference evidence="1 2" key="1">
    <citation type="submission" date="2018-08" db="EMBL/GenBank/DDBJ databases">
        <title>Recombination of ecologically and evolutionarily significant loci maintains genetic cohesion in the Pseudomonas syringae species complex.</title>
        <authorList>
            <person name="Dillon M."/>
            <person name="Thakur S."/>
            <person name="Almeida R.N.D."/>
            <person name="Weir B.S."/>
            <person name="Guttman D.S."/>
        </authorList>
    </citation>
    <scope>NUCLEOTIDE SEQUENCE [LARGE SCALE GENOMIC DNA]</scope>
    <source>
        <strain evidence="1 2">ICMP 3263</strain>
    </source>
</reference>
<proteinExistence type="predicted"/>
<name>A0A3M4RKH8_9PSED</name>
<evidence type="ECO:0000313" key="1">
    <source>
        <dbReference type="EMBL" id="RMV48155.1"/>
    </source>
</evidence>
<dbReference type="AlphaFoldDB" id="A0A3M4RKH8"/>
<sequence length="110" mass="12384">MHGFLLEFGISLPQGLAVMKRLSAILAEYELPVRLTVLLRRLHDYFVYLDHRIKQLDKELASQLANDDDLNRGLLSMPFIGPITGSLLAVEMGDGKQYGCSRRRPITGTQ</sequence>
<gene>
    <name evidence="1" type="ORF">ALP10_200193</name>
</gene>
<evidence type="ECO:0008006" key="3">
    <source>
        <dbReference type="Google" id="ProtNLM"/>
    </source>
</evidence>
<evidence type="ECO:0000313" key="2">
    <source>
        <dbReference type="Proteomes" id="UP000279173"/>
    </source>
</evidence>
<dbReference type="EMBL" id="RBUT01000086">
    <property type="protein sequence ID" value="RMV48155.1"/>
    <property type="molecule type" value="Genomic_DNA"/>
</dbReference>